<dbReference type="SMART" id="SM00530">
    <property type="entry name" value="HTH_XRE"/>
    <property type="match status" value="1"/>
</dbReference>
<keyword evidence="3" id="KW-0238">DNA-binding</keyword>
<dbReference type="OrthoDB" id="5177600at2"/>
<evidence type="ECO:0000313" key="4">
    <source>
        <dbReference type="Proteomes" id="UP000175971"/>
    </source>
</evidence>
<reference evidence="3 4" key="1">
    <citation type="journal article" date="2016" name="Front. Microbiol.">
        <title>Comparative Genomics Analysis of Streptomyces Species Reveals Their Adaptation to the Marine Environment and Their Diversity at the Genomic Level.</title>
        <authorList>
            <person name="Tian X."/>
            <person name="Zhang Z."/>
            <person name="Yang T."/>
            <person name="Chen M."/>
            <person name="Li J."/>
            <person name="Chen F."/>
            <person name="Yang J."/>
            <person name="Li W."/>
            <person name="Zhang B."/>
            <person name="Zhang Z."/>
            <person name="Wu J."/>
            <person name="Zhang C."/>
            <person name="Long L."/>
            <person name="Xiao J."/>
        </authorList>
    </citation>
    <scope>NUCLEOTIDE SEQUENCE [LARGE SCALE GENOMIC DNA]</scope>
    <source>
        <strain evidence="3 4">SCSIO M10372</strain>
    </source>
</reference>
<dbReference type="InterPro" id="IPR043917">
    <property type="entry name" value="DUF5753"/>
</dbReference>
<feature type="domain" description="HTH cro/C1-type" evidence="2">
    <location>
        <begin position="22"/>
        <end position="75"/>
    </location>
</feature>
<keyword evidence="4" id="KW-1185">Reference proteome</keyword>
<dbReference type="PATRIC" id="fig|518642.7.peg.4559"/>
<protein>
    <submittedName>
        <fullName evidence="3">DNA-binding protein</fullName>
    </submittedName>
</protein>
<accession>A0A1E7LT28</accession>
<comment type="caution">
    <text evidence="3">The sequence shown here is derived from an EMBL/GenBank/DDBJ whole genome shotgun (WGS) entry which is preliminary data.</text>
</comment>
<dbReference type="Proteomes" id="UP000175971">
    <property type="component" value="Unassembled WGS sequence"/>
</dbReference>
<dbReference type="SUPFAM" id="SSF47413">
    <property type="entry name" value="lambda repressor-like DNA-binding domains"/>
    <property type="match status" value="1"/>
</dbReference>
<dbReference type="EMBL" id="LJGZ01000087">
    <property type="protein sequence ID" value="OEV19298.1"/>
    <property type="molecule type" value="Genomic_DNA"/>
</dbReference>
<feature type="compositionally biased region" description="Low complexity" evidence="1">
    <location>
        <begin position="292"/>
        <end position="329"/>
    </location>
</feature>
<name>A0A1E7LT28_9ACTN</name>
<dbReference type="PROSITE" id="PS50943">
    <property type="entry name" value="HTH_CROC1"/>
    <property type="match status" value="1"/>
</dbReference>
<dbReference type="Pfam" id="PF13560">
    <property type="entry name" value="HTH_31"/>
    <property type="match status" value="1"/>
</dbReference>
<dbReference type="InterPro" id="IPR010982">
    <property type="entry name" value="Lambda_DNA-bd_dom_sf"/>
</dbReference>
<dbReference type="CDD" id="cd00093">
    <property type="entry name" value="HTH_XRE"/>
    <property type="match status" value="1"/>
</dbReference>
<evidence type="ECO:0000313" key="3">
    <source>
        <dbReference type="EMBL" id="OEV19298.1"/>
    </source>
</evidence>
<evidence type="ECO:0000259" key="2">
    <source>
        <dbReference type="PROSITE" id="PS50943"/>
    </source>
</evidence>
<dbReference type="GO" id="GO:0003677">
    <property type="term" value="F:DNA binding"/>
    <property type="evidence" value="ECO:0007669"/>
    <property type="project" value="UniProtKB-KW"/>
</dbReference>
<evidence type="ECO:0000256" key="1">
    <source>
        <dbReference type="SAM" id="MobiDB-lite"/>
    </source>
</evidence>
<dbReference type="Pfam" id="PF19054">
    <property type="entry name" value="DUF5753"/>
    <property type="match status" value="1"/>
</dbReference>
<organism evidence="3 4">
    <name type="scientific">Streptomyces nanshensis</name>
    <dbReference type="NCBI Taxonomy" id="518642"/>
    <lineage>
        <taxon>Bacteria</taxon>
        <taxon>Bacillati</taxon>
        <taxon>Actinomycetota</taxon>
        <taxon>Actinomycetes</taxon>
        <taxon>Kitasatosporales</taxon>
        <taxon>Streptomycetaceae</taxon>
        <taxon>Streptomyces</taxon>
    </lineage>
</organism>
<sequence length="344" mass="37518">MQPGKQLRIRRVTSWQLVGAQLAHFRKLAGLTQAALAEQVGLGEDSIASIEQGRRALQMDLAVQLDELLKTKGALQVAVAKIPRKERYQALVKDFVQYEQNAVSLISYESQLIPGLLQTEAYARFIFGCNYPPLEEEEIEKRVADRLDRQKILERKPRPILHFILEESILHAELGDPQVMLEQLLHLRRCMDLPFVTIQIMPRITPRHAGLAGPLVLLETSDHEQLAYIGGHLRAELYDEPSDVSALMQRYGMLRTQALSVEKSVRLLDALLAALLGESCPAQHTRPPAAPPSAGSSPATATVTAATASKSPTTGTSPATATATAAPASKSPPTPPPSTSATPR</sequence>
<gene>
    <name evidence="3" type="ORF">AN221_17970</name>
</gene>
<dbReference type="InterPro" id="IPR001387">
    <property type="entry name" value="Cro/C1-type_HTH"/>
</dbReference>
<proteinExistence type="predicted"/>
<feature type="region of interest" description="Disordered" evidence="1">
    <location>
        <begin position="282"/>
        <end position="344"/>
    </location>
</feature>
<dbReference type="AlphaFoldDB" id="A0A1E7LT28"/>
<dbReference type="Gene3D" id="1.10.260.40">
    <property type="entry name" value="lambda repressor-like DNA-binding domains"/>
    <property type="match status" value="1"/>
</dbReference>